<proteinExistence type="predicted"/>
<dbReference type="InterPro" id="IPR036864">
    <property type="entry name" value="Zn2-C6_fun-type_DNA-bd_sf"/>
</dbReference>
<evidence type="ECO:0000256" key="5">
    <source>
        <dbReference type="ARBA" id="ARBA00023163"/>
    </source>
</evidence>
<keyword evidence="10" id="KW-1185">Reference proteome</keyword>
<gene>
    <name evidence="9" type="ORF">GQ607_016691</name>
</gene>
<dbReference type="SMART" id="SM00906">
    <property type="entry name" value="Fungal_trans"/>
    <property type="match status" value="1"/>
</dbReference>
<dbReference type="PROSITE" id="PS00463">
    <property type="entry name" value="ZN2_CY6_FUNGAL_1"/>
    <property type="match status" value="1"/>
</dbReference>
<dbReference type="Pfam" id="PF04082">
    <property type="entry name" value="Fungal_trans"/>
    <property type="match status" value="1"/>
</dbReference>
<dbReference type="Gene3D" id="4.10.240.10">
    <property type="entry name" value="Zn(2)-C6 fungal-type DNA-binding domain"/>
    <property type="match status" value="1"/>
</dbReference>
<evidence type="ECO:0000256" key="6">
    <source>
        <dbReference type="ARBA" id="ARBA00023242"/>
    </source>
</evidence>
<organism evidence="9 10">
    <name type="scientific">Colletotrichum asianum</name>
    <dbReference type="NCBI Taxonomy" id="702518"/>
    <lineage>
        <taxon>Eukaryota</taxon>
        <taxon>Fungi</taxon>
        <taxon>Dikarya</taxon>
        <taxon>Ascomycota</taxon>
        <taxon>Pezizomycotina</taxon>
        <taxon>Sordariomycetes</taxon>
        <taxon>Hypocreomycetidae</taxon>
        <taxon>Glomerellales</taxon>
        <taxon>Glomerellaceae</taxon>
        <taxon>Colletotrichum</taxon>
        <taxon>Colletotrichum gloeosporioides species complex</taxon>
    </lineage>
</organism>
<dbReference type="AlphaFoldDB" id="A0A8H3W0J9"/>
<dbReference type="InterPro" id="IPR001138">
    <property type="entry name" value="Zn2Cys6_DnaBD"/>
</dbReference>
<evidence type="ECO:0000259" key="8">
    <source>
        <dbReference type="PROSITE" id="PS50048"/>
    </source>
</evidence>
<dbReference type="PANTHER" id="PTHR46910">
    <property type="entry name" value="TRANSCRIPTION FACTOR PDR1"/>
    <property type="match status" value="1"/>
</dbReference>
<dbReference type="GO" id="GO:0006351">
    <property type="term" value="P:DNA-templated transcription"/>
    <property type="evidence" value="ECO:0007669"/>
    <property type="project" value="InterPro"/>
</dbReference>
<dbReference type="CDD" id="cd12148">
    <property type="entry name" value="fungal_TF_MHR"/>
    <property type="match status" value="1"/>
</dbReference>
<dbReference type="GO" id="GO:0000981">
    <property type="term" value="F:DNA-binding transcription factor activity, RNA polymerase II-specific"/>
    <property type="evidence" value="ECO:0007669"/>
    <property type="project" value="InterPro"/>
</dbReference>
<dbReference type="GO" id="GO:0008270">
    <property type="term" value="F:zinc ion binding"/>
    <property type="evidence" value="ECO:0007669"/>
    <property type="project" value="InterPro"/>
</dbReference>
<evidence type="ECO:0000256" key="3">
    <source>
        <dbReference type="ARBA" id="ARBA00023015"/>
    </source>
</evidence>
<dbReference type="PANTHER" id="PTHR46910:SF37">
    <property type="entry name" value="ZN(II)2CYS6 TRANSCRIPTION FACTOR (EUROFUNG)"/>
    <property type="match status" value="1"/>
</dbReference>
<feature type="region of interest" description="Disordered" evidence="7">
    <location>
        <begin position="52"/>
        <end position="78"/>
    </location>
</feature>
<sequence>MEKISLNPSAGSAARFACDYCRQKKFRCSKELPKCSACKPWPSACTYSRDKERTLPTKDQAALQPKTSGPAETSSSIGGLEQRLQNIERSISNLTKSVEQVLSAVRPQESTNTVSSSISESATMTGKVDQVTPSLNEAQVPDLFLGPSHSFSFLKETPTHIDPVIKSSSTLAHHSAFSELRYLSNTLTTATVSPDTTAMKGFHVPPKSVGYQLIGQFLEHSPLGEPFFCSPSDDLLRQIIFDPANVKQKAWVVYVNYMILAMVSATESGESVEAKQFRRNMRLALNDSTIFLEPTLANVQALALLALHGEDYASPNLSWMLVGHACRQAEALGLHASTDQDFESRQRSLCMFWLLFVVDKSCSLAFGRSSFLPMSVYRDVPLPDFNFMLRFQPHNSSSFRKSRESPLISSFGAHLLTSGMEVAKMMENVLDLLTPGKSLLPKERVSRDLDEWYSKTIKILTETIDAERPWAEETQLREMSLGISSMKFQYLHIVILLHKGDPTCASIRLESAREALSLLPSMVSNWASVYNGVVWHLLYYPFIPFFVVFENIVQGNSFQASSTVDQDLGHLSTAISYFAMMRGQLRLLATVCARLEHVAAVFLQLAQVHASQRADTCSSNANMNGTEDVPSGIPSTDFLSYGGHEDVAASLRKAQDDIGTAANLDLGKFLDWLPAEVLPPWPAGDSGNQHHSAYQVAPDSTMIEGEQAPRGRKRTFDATFDWFSWDAYFADADSRQSLH</sequence>
<dbReference type="InterPro" id="IPR050987">
    <property type="entry name" value="AtrR-like"/>
</dbReference>
<dbReference type="EMBL" id="WOWK01000173">
    <property type="protein sequence ID" value="KAF0316082.1"/>
    <property type="molecule type" value="Genomic_DNA"/>
</dbReference>
<dbReference type="GO" id="GO:0005634">
    <property type="term" value="C:nucleus"/>
    <property type="evidence" value="ECO:0007669"/>
    <property type="project" value="UniProtKB-SubCell"/>
</dbReference>
<comment type="caution">
    <text evidence="9">The sequence shown here is derived from an EMBL/GenBank/DDBJ whole genome shotgun (WGS) entry which is preliminary data.</text>
</comment>
<evidence type="ECO:0000256" key="7">
    <source>
        <dbReference type="SAM" id="MobiDB-lite"/>
    </source>
</evidence>
<dbReference type="Proteomes" id="UP000434172">
    <property type="component" value="Unassembled WGS sequence"/>
</dbReference>
<dbReference type="SMART" id="SM00066">
    <property type="entry name" value="GAL4"/>
    <property type="match status" value="1"/>
</dbReference>
<comment type="subcellular location">
    <subcellularLocation>
        <location evidence="1">Nucleus</location>
    </subcellularLocation>
</comment>
<keyword evidence="4" id="KW-0238">DNA-binding</keyword>
<name>A0A8H3W0J9_9PEZI</name>
<evidence type="ECO:0000256" key="1">
    <source>
        <dbReference type="ARBA" id="ARBA00004123"/>
    </source>
</evidence>
<keyword evidence="2" id="KW-0479">Metal-binding</keyword>
<feature type="compositionally biased region" description="Polar residues" evidence="7">
    <location>
        <begin position="65"/>
        <end position="78"/>
    </location>
</feature>
<dbReference type="CDD" id="cd00067">
    <property type="entry name" value="GAL4"/>
    <property type="match status" value="1"/>
</dbReference>
<keyword evidence="3" id="KW-0805">Transcription regulation</keyword>
<evidence type="ECO:0000256" key="2">
    <source>
        <dbReference type="ARBA" id="ARBA00022723"/>
    </source>
</evidence>
<evidence type="ECO:0000313" key="9">
    <source>
        <dbReference type="EMBL" id="KAF0316082.1"/>
    </source>
</evidence>
<feature type="domain" description="Zn(2)-C6 fungal-type" evidence="8">
    <location>
        <begin position="17"/>
        <end position="47"/>
    </location>
</feature>
<dbReference type="OrthoDB" id="103819at2759"/>
<evidence type="ECO:0000256" key="4">
    <source>
        <dbReference type="ARBA" id="ARBA00023125"/>
    </source>
</evidence>
<dbReference type="PROSITE" id="PS50048">
    <property type="entry name" value="ZN2_CY6_FUNGAL_2"/>
    <property type="match status" value="1"/>
</dbReference>
<dbReference type="GO" id="GO:0003677">
    <property type="term" value="F:DNA binding"/>
    <property type="evidence" value="ECO:0007669"/>
    <property type="project" value="UniProtKB-KW"/>
</dbReference>
<accession>A0A8H3W0J9</accession>
<dbReference type="Pfam" id="PF00172">
    <property type="entry name" value="Zn_clus"/>
    <property type="match status" value="1"/>
</dbReference>
<evidence type="ECO:0000313" key="10">
    <source>
        <dbReference type="Proteomes" id="UP000434172"/>
    </source>
</evidence>
<dbReference type="InterPro" id="IPR007219">
    <property type="entry name" value="XnlR_reg_dom"/>
</dbReference>
<keyword evidence="5" id="KW-0804">Transcription</keyword>
<dbReference type="SUPFAM" id="SSF57701">
    <property type="entry name" value="Zn2/Cys6 DNA-binding domain"/>
    <property type="match status" value="1"/>
</dbReference>
<keyword evidence="6" id="KW-0539">Nucleus</keyword>
<reference evidence="9 10" key="1">
    <citation type="submission" date="2019-12" db="EMBL/GenBank/DDBJ databases">
        <title>A genome sequence resource for the geographically widespread anthracnose pathogen Colletotrichum asianum.</title>
        <authorList>
            <person name="Meng Y."/>
        </authorList>
    </citation>
    <scope>NUCLEOTIDE SEQUENCE [LARGE SCALE GENOMIC DNA]</scope>
    <source>
        <strain evidence="9 10">ICMP 18580</strain>
    </source>
</reference>
<protein>
    <submittedName>
        <fullName evidence="9">Fungal specific transcription factor domain-containing protein</fullName>
    </submittedName>
</protein>